<evidence type="ECO:0000313" key="12">
    <source>
        <dbReference type="EMBL" id="EEN57336.1"/>
    </source>
</evidence>
<evidence type="ECO:0000256" key="4">
    <source>
        <dbReference type="ARBA" id="ARBA00023157"/>
    </source>
</evidence>
<dbReference type="PANTHER" id="PTHR11640:SF164">
    <property type="entry name" value="MAM DOMAIN-CONTAINING GLYCOSYLPHOSPHATIDYLINOSITOL ANCHOR PROTEIN 1"/>
    <property type="match status" value="1"/>
</dbReference>
<dbReference type="InterPro" id="IPR036028">
    <property type="entry name" value="SH3-like_dom_sf"/>
</dbReference>
<dbReference type="AlphaFoldDB" id="C3YQI0"/>
<dbReference type="InterPro" id="IPR007110">
    <property type="entry name" value="Ig-like_dom"/>
</dbReference>
<evidence type="ECO:0000259" key="10">
    <source>
        <dbReference type="PROSITE" id="PS50002"/>
    </source>
</evidence>
<dbReference type="Pfam" id="PF13927">
    <property type="entry name" value="Ig_3"/>
    <property type="match status" value="2"/>
</dbReference>
<feature type="domain" description="Ig-like" evidence="11">
    <location>
        <begin position="160"/>
        <end position="255"/>
    </location>
</feature>
<dbReference type="PROSITE" id="PS50835">
    <property type="entry name" value="IG_LIKE"/>
    <property type="match status" value="2"/>
</dbReference>
<sequence>MDTKMASDTTMTAVPDRAREEDMKDTAAKEEGLAVALLILHLVPAVFSNKFMSVTVHGMVGDTVTFPASYDSDKDIIVLTWNKLDQDIEGRRVPVYIYTPVSRTSLALGPLKGRAELHPNGSLTIRKINEADEGHYVMTVLIDTIGQEEQYVFLDIVVPPKVDIGLVSPKLVPINSTLVLNCSVDKTNSKVKAVFWMKDNELLSKDTTRVDYDGPNSYKSSILLEKLTRKDSGNYSCVAEHIRSVVLDSVQVEVTYPPVVVNITSPRYTTVGATVTLWCIVDGNPTPKVLWYKSGNSQPIGLSSTLDHIVSYLTLHDLQTSDSGEYLCRAFNGKYRNDSRAVELTVLGEGTASYSNETTSRRRWLEFWSIMGGAVGGTALLLTSLLVVIVCSKSKGRRKPRTKHCGKSIKARSYRLNDGTLMLQGSCPGTLARKPERILAKTVSSYKPPGDGGLTLEVDDIVEVLHKGTDGWWYGFSRGTVGLFPASSVQVIGGMEPVQDTTWGFAEGANAINFFQTPMRREDLITRVASRPISFPGMAYTIGLVKYPENYAGEDSAIVHVLKIQVYVADCTELRTAAQNDDDHVEKMLYKRERRR</sequence>
<name>C3YQI0_BRAFL</name>
<dbReference type="SMART" id="SM00326">
    <property type="entry name" value="SH3"/>
    <property type="match status" value="1"/>
</dbReference>
<evidence type="ECO:0000256" key="7">
    <source>
        <dbReference type="PROSITE-ProRule" id="PRU00192"/>
    </source>
</evidence>
<keyword evidence="5" id="KW-0325">Glycoprotein</keyword>
<gene>
    <name evidence="12" type="ORF">BRAFLDRAFT_82777</name>
</gene>
<proteinExistence type="predicted"/>
<dbReference type="STRING" id="7739.C3YQI0"/>
<dbReference type="InterPro" id="IPR013783">
    <property type="entry name" value="Ig-like_fold"/>
</dbReference>
<keyword evidence="2 7" id="KW-0728">SH3 domain</keyword>
<dbReference type="InterPro" id="IPR036179">
    <property type="entry name" value="Ig-like_dom_sf"/>
</dbReference>
<dbReference type="Gene3D" id="2.30.30.40">
    <property type="entry name" value="SH3 Domains"/>
    <property type="match status" value="1"/>
</dbReference>
<feature type="transmembrane region" description="Helical" evidence="9">
    <location>
        <begin position="367"/>
        <end position="391"/>
    </location>
</feature>
<accession>C3YQI0</accession>
<feature type="region of interest" description="Disordered" evidence="8">
    <location>
        <begin position="1"/>
        <end position="22"/>
    </location>
</feature>
<keyword evidence="9" id="KW-0812">Transmembrane</keyword>
<dbReference type="PANTHER" id="PTHR11640">
    <property type="entry name" value="NEPHRIN"/>
    <property type="match status" value="1"/>
</dbReference>
<keyword evidence="9" id="KW-1133">Transmembrane helix</keyword>
<protein>
    <recommendedName>
        <fullName evidence="13">Hemicentin-1-like</fullName>
    </recommendedName>
</protein>
<dbReference type="SMART" id="SM00409">
    <property type="entry name" value="IG"/>
    <property type="match status" value="3"/>
</dbReference>
<evidence type="ECO:0000256" key="9">
    <source>
        <dbReference type="SAM" id="Phobius"/>
    </source>
</evidence>
<evidence type="ECO:0008006" key="13">
    <source>
        <dbReference type="Google" id="ProtNLM"/>
    </source>
</evidence>
<dbReference type="Gene3D" id="2.60.40.10">
    <property type="entry name" value="Immunoglobulins"/>
    <property type="match status" value="3"/>
</dbReference>
<evidence type="ECO:0000256" key="5">
    <source>
        <dbReference type="ARBA" id="ARBA00023180"/>
    </source>
</evidence>
<dbReference type="InterPro" id="IPR013106">
    <property type="entry name" value="Ig_V-set"/>
</dbReference>
<evidence type="ECO:0000256" key="1">
    <source>
        <dbReference type="ARBA" id="ARBA00004479"/>
    </source>
</evidence>
<dbReference type="SUPFAM" id="SSF50044">
    <property type="entry name" value="SH3-domain"/>
    <property type="match status" value="1"/>
</dbReference>
<dbReference type="Pfam" id="PF07653">
    <property type="entry name" value="SH3_2"/>
    <property type="match status" value="1"/>
</dbReference>
<comment type="subcellular location">
    <subcellularLocation>
        <location evidence="1">Membrane</location>
        <topology evidence="1">Single-pass type I membrane protein</topology>
    </subcellularLocation>
</comment>
<keyword evidence="4" id="KW-1015">Disulfide bond</keyword>
<dbReference type="GO" id="GO:0016020">
    <property type="term" value="C:membrane"/>
    <property type="evidence" value="ECO:0007669"/>
    <property type="project" value="UniProtKB-SubCell"/>
</dbReference>
<evidence type="ECO:0000256" key="3">
    <source>
        <dbReference type="ARBA" id="ARBA00023136"/>
    </source>
</evidence>
<feature type="compositionally biased region" description="Polar residues" evidence="8">
    <location>
        <begin position="1"/>
        <end position="12"/>
    </location>
</feature>
<dbReference type="EMBL" id="GG666543">
    <property type="protein sequence ID" value="EEN57336.1"/>
    <property type="molecule type" value="Genomic_DNA"/>
</dbReference>
<reference evidence="12" key="1">
    <citation type="journal article" date="2008" name="Nature">
        <title>The amphioxus genome and the evolution of the chordate karyotype.</title>
        <authorList>
            <consortium name="US DOE Joint Genome Institute (JGI-PGF)"/>
            <person name="Putnam N.H."/>
            <person name="Butts T."/>
            <person name="Ferrier D.E.K."/>
            <person name="Furlong R.F."/>
            <person name="Hellsten U."/>
            <person name="Kawashima T."/>
            <person name="Robinson-Rechavi M."/>
            <person name="Shoguchi E."/>
            <person name="Terry A."/>
            <person name="Yu J.-K."/>
            <person name="Benito-Gutierrez E.L."/>
            <person name="Dubchak I."/>
            <person name="Garcia-Fernandez J."/>
            <person name="Gibson-Brown J.J."/>
            <person name="Grigoriev I.V."/>
            <person name="Horton A.C."/>
            <person name="de Jong P.J."/>
            <person name="Jurka J."/>
            <person name="Kapitonov V.V."/>
            <person name="Kohara Y."/>
            <person name="Kuroki Y."/>
            <person name="Lindquist E."/>
            <person name="Lucas S."/>
            <person name="Osoegawa K."/>
            <person name="Pennacchio L.A."/>
            <person name="Salamov A.A."/>
            <person name="Satou Y."/>
            <person name="Sauka-Spengler T."/>
            <person name="Schmutz J."/>
            <person name="Shin-I T."/>
            <person name="Toyoda A."/>
            <person name="Bronner-Fraser M."/>
            <person name="Fujiyama A."/>
            <person name="Holland L.Z."/>
            <person name="Holland P.W.H."/>
            <person name="Satoh N."/>
            <person name="Rokhsar D.S."/>
        </authorList>
    </citation>
    <scope>NUCLEOTIDE SEQUENCE [LARGE SCALE GENOMIC DNA]</scope>
    <source>
        <strain evidence="12">S238N-H82</strain>
        <tissue evidence="12">Testes</tissue>
    </source>
</reference>
<dbReference type="InterPro" id="IPR003599">
    <property type="entry name" value="Ig_sub"/>
</dbReference>
<evidence type="ECO:0000259" key="11">
    <source>
        <dbReference type="PROSITE" id="PS50835"/>
    </source>
</evidence>
<organism>
    <name type="scientific">Branchiostoma floridae</name>
    <name type="common">Florida lancelet</name>
    <name type="synonym">Amphioxus</name>
    <dbReference type="NCBI Taxonomy" id="7739"/>
    <lineage>
        <taxon>Eukaryota</taxon>
        <taxon>Metazoa</taxon>
        <taxon>Chordata</taxon>
        <taxon>Cephalochordata</taxon>
        <taxon>Leptocardii</taxon>
        <taxon>Amphioxiformes</taxon>
        <taxon>Branchiostomatidae</taxon>
        <taxon>Branchiostoma</taxon>
    </lineage>
</organism>
<dbReference type="InParanoid" id="C3YQI0"/>
<dbReference type="eggNOG" id="KOG3510">
    <property type="taxonomic scope" value="Eukaryota"/>
</dbReference>
<dbReference type="Pfam" id="PF07686">
    <property type="entry name" value="V-set"/>
    <property type="match status" value="1"/>
</dbReference>
<evidence type="ECO:0000256" key="2">
    <source>
        <dbReference type="ARBA" id="ARBA00022443"/>
    </source>
</evidence>
<evidence type="ECO:0000256" key="8">
    <source>
        <dbReference type="SAM" id="MobiDB-lite"/>
    </source>
</evidence>
<keyword evidence="6" id="KW-0393">Immunoglobulin domain</keyword>
<feature type="domain" description="Ig-like" evidence="11">
    <location>
        <begin position="257"/>
        <end position="345"/>
    </location>
</feature>
<dbReference type="InterPro" id="IPR003598">
    <property type="entry name" value="Ig_sub2"/>
</dbReference>
<dbReference type="SMART" id="SM00408">
    <property type="entry name" value="IGc2"/>
    <property type="match status" value="2"/>
</dbReference>
<dbReference type="PROSITE" id="PS50002">
    <property type="entry name" value="SH3"/>
    <property type="match status" value="1"/>
</dbReference>
<dbReference type="SUPFAM" id="SSF48726">
    <property type="entry name" value="Immunoglobulin"/>
    <property type="match status" value="3"/>
</dbReference>
<feature type="domain" description="SH3" evidence="10">
    <location>
        <begin position="435"/>
        <end position="494"/>
    </location>
</feature>
<keyword evidence="3 9" id="KW-0472">Membrane</keyword>
<evidence type="ECO:0000256" key="6">
    <source>
        <dbReference type="ARBA" id="ARBA00023319"/>
    </source>
</evidence>
<dbReference type="CDD" id="cd00096">
    <property type="entry name" value="Ig"/>
    <property type="match status" value="2"/>
</dbReference>
<dbReference type="InterPro" id="IPR051275">
    <property type="entry name" value="Cell_adhesion_signaling"/>
</dbReference>
<dbReference type="InterPro" id="IPR001452">
    <property type="entry name" value="SH3_domain"/>
</dbReference>